<dbReference type="Gene3D" id="3.40.50.1820">
    <property type="entry name" value="alpha/beta hydrolase"/>
    <property type="match status" value="2"/>
</dbReference>
<evidence type="ECO:0000313" key="8">
    <source>
        <dbReference type="WBParaSite" id="SMUV_0000281101-mRNA-1"/>
    </source>
</evidence>
<dbReference type="GO" id="GO:0006508">
    <property type="term" value="P:proteolysis"/>
    <property type="evidence" value="ECO:0007669"/>
    <property type="project" value="UniProtKB-KW"/>
</dbReference>
<dbReference type="InterPro" id="IPR008758">
    <property type="entry name" value="Peptidase_S28"/>
</dbReference>
<evidence type="ECO:0000256" key="1">
    <source>
        <dbReference type="ARBA" id="ARBA00011079"/>
    </source>
</evidence>
<proteinExistence type="inferred from homology"/>
<dbReference type="SUPFAM" id="SSF53474">
    <property type="entry name" value="alpha/beta-Hydrolases"/>
    <property type="match status" value="2"/>
</dbReference>
<evidence type="ECO:0000313" key="7">
    <source>
        <dbReference type="Proteomes" id="UP000046393"/>
    </source>
</evidence>
<dbReference type="WBParaSite" id="SMUV_0000281101-mRNA-1">
    <property type="protein sequence ID" value="SMUV_0000281101-mRNA-1"/>
    <property type="gene ID" value="SMUV_0000281101"/>
</dbReference>
<keyword evidence="2" id="KW-0645">Protease</keyword>
<feature type="region of interest" description="Disordered" evidence="6">
    <location>
        <begin position="742"/>
        <end position="778"/>
    </location>
</feature>
<dbReference type="InterPro" id="IPR029058">
    <property type="entry name" value="AB_hydrolase_fold"/>
</dbReference>
<organism evidence="7 8">
    <name type="scientific">Syphacia muris</name>
    <dbReference type="NCBI Taxonomy" id="451379"/>
    <lineage>
        <taxon>Eukaryota</taxon>
        <taxon>Metazoa</taxon>
        <taxon>Ecdysozoa</taxon>
        <taxon>Nematoda</taxon>
        <taxon>Chromadorea</taxon>
        <taxon>Rhabditida</taxon>
        <taxon>Spirurina</taxon>
        <taxon>Oxyuridomorpha</taxon>
        <taxon>Oxyuroidea</taxon>
        <taxon>Oxyuridae</taxon>
        <taxon>Syphacia</taxon>
    </lineage>
</organism>
<dbReference type="Proteomes" id="UP000046393">
    <property type="component" value="Unplaced"/>
</dbReference>
<keyword evidence="7" id="KW-1185">Reference proteome</keyword>
<dbReference type="Pfam" id="PF05577">
    <property type="entry name" value="Peptidase_S28"/>
    <property type="match status" value="2"/>
</dbReference>
<dbReference type="AlphaFoldDB" id="A0A158R4A1"/>
<dbReference type="InterPro" id="IPR042269">
    <property type="entry name" value="Ser_carbopepase_S28_SKS"/>
</dbReference>
<name>A0A158R4A1_9BILA</name>
<keyword evidence="3" id="KW-0732">Signal</keyword>
<evidence type="ECO:0000256" key="6">
    <source>
        <dbReference type="SAM" id="MobiDB-lite"/>
    </source>
</evidence>
<dbReference type="GO" id="GO:0008239">
    <property type="term" value="F:dipeptidyl-peptidase activity"/>
    <property type="evidence" value="ECO:0007669"/>
    <property type="project" value="TreeGrafter"/>
</dbReference>
<evidence type="ECO:0000256" key="3">
    <source>
        <dbReference type="ARBA" id="ARBA00022729"/>
    </source>
</evidence>
<accession>A0A158R4A1</accession>
<protein>
    <submittedName>
        <fullName evidence="8">Serine protease K12H4.7</fullName>
    </submittedName>
</protein>
<reference evidence="8" key="1">
    <citation type="submission" date="2016-04" db="UniProtKB">
        <authorList>
            <consortium name="WormBaseParasite"/>
        </authorList>
    </citation>
    <scope>IDENTIFICATION</scope>
</reference>
<keyword evidence="5" id="KW-0325">Glycoprotein</keyword>
<keyword evidence="4" id="KW-0378">Hydrolase</keyword>
<dbReference type="GO" id="GO:0070008">
    <property type="term" value="F:serine-type exopeptidase activity"/>
    <property type="evidence" value="ECO:0007669"/>
    <property type="project" value="InterPro"/>
</dbReference>
<evidence type="ECO:0000256" key="5">
    <source>
        <dbReference type="ARBA" id="ARBA00023180"/>
    </source>
</evidence>
<evidence type="ECO:0000256" key="2">
    <source>
        <dbReference type="ARBA" id="ARBA00022670"/>
    </source>
</evidence>
<evidence type="ECO:0000256" key="4">
    <source>
        <dbReference type="ARBA" id="ARBA00022801"/>
    </source>
</evidence>
<dbReference type="Gene3D" id="1.20.120.980">
    <property type="entry name" value="Serine carboxypeptidase S28, SKS domain"/>
    <property type="match status" value="2"/>
</dbReference>
<comment type="similarity">
    <text evidence="1">Belongs to the peptidase S28 family.</text>
</comment>
<sequence>MLSKNIIVAMQNRLVKQHNEISSSYKVDLVCLDCCGIDATKKTLQDADANTIEAKIFQQTLDHFNSDVTTKWNQKYYVNKKYYVSGSPVFLIIGGESFDLGKWTVGSDLQYVRYAKNNTALIFALEHRFYGDSRPFENQNVENLKYLSSRQAVEDAADFIRAMNGEYNLADAKWIVFGASYGGFLADAIYRKHPELVKGAILSSAFAKTELDFQKYLYDIGRALYLEYYRYDFDDECSKALFDVFKLMSASMYSEEGRRTLTDTFLVEPRLDRNKTLKYAEMQMFFASIIASLEGIVQYNNLNVRYWHNTQYYVEGGPHFLFLAGESTANEYWVTEEVQIMRSARAYNASVYMLEHRYYGFSWPTEDQLTSNLKEFLNAEEALADIAYFIETMNKQNNYTNPKWITFGGSYAGVLSAWFREYYPHLTVGAIATSAPVEIKADFYEYVMVVERSIKSSSQGDNCYTVMKKGVEQIFQKTQSAKGRVELSNIFKLNPSWNESSNPSELDIQYFIQNFFGYFEGAIQYNNNNRNKYAVPGGSIEDFCRVINNSAEQEEYKRVAEAMKAVAVHFDGQFSSLPNKYEDMVTELKRTDSWDGISSRTWLFQTCYQFGYFQSSDIGDNIIGSSRPVNFFINLCNDVFEDWSYAHYIYSSVQKTQRMYLGSENYNGTNVVFINGKIDPWSALGEYNERDSIEIRLLNSTAHCADMYVPRDSDPQELKDARLVIDNAIGKWLGIITTPAPSTTARTSSVTVPTTTSPNVNSTTTQTPTTSAASKFIQ</sequence>
<dbReference type="PANTHER" id="PTHR11010:SF117">
    <property type="entry name" value="SERINE PROTEASE 16"/>
    <property type="match status" value="1"/>
</dbReference>
<dbReference type="PANTHER" id="PTHR11010">
    <property type="entry name" value="PROTEASE S28 PRO-X CARBOXYPEPTIDASE-RELATED"/>
    <property type="match status" value="1"/>
</dbReference>